<dbReference type="InterPro" id="IPR011009">
    <property type="entry name" value="Kinase-like_dom_sf"/>
</dbReference>
<evidence type="ECO:0000256" key="6">
    <source>
        <dbReference type="PROSITE-ProRule" id="PRU10141"/>
    </source>
</evidence>
<evidence type="ECO:0000313" key="11">
    <source>
        <dbReference type="Proteomes" id="UP000265120"/>
    </source>
</evidence>
<evidence type="ECO:0000256" key="1">
    <source>
        <dbReference type="ARBA" id="ARBA00022527"/>
    </source>
</evidence>
<evidence type="ECO:0000256" key="2">
    <source>
        <dbReference type="ARBA" id="ARBA00022679"/>
    </source>
</evidence>
<evidence type="ECO:0000256" key="4">
    <source>
        <dbReference type="ARBA" id="ARBA00022777"/>
    </source>
</evidence>
<protein>
    <recommendedName>
        <fullName evidence="9">Protein kinase domain-containing protein</fullName>
    </recommendedName>
</protein>
<dbReference type="Gene3D" id="1.10.510.10">
    <property type="entry name" value="Transferase(Phosphotransferase) domain 1"/>
    <property type="match status" value="1"/>
</dbReference>
<dbReference type="GO" id="GO:0005634">
    <property type="term" value="C:nucleus"/>
    <property type="evidence" value="ECO:0007669"/>
    <property type="project" value="TreeGrafter"/>
</dbReference>
<dbReference type="PROSITE" id="PS50011">
    <property type="entry name" value="PROTEIN_KINASE_DOM"/>
    <property type="match status" value="1"/>
</dbReference>
<keyword evidence="4" id="KW-0418">Kinase</keyword>
<reference evidence="10" key="3">
    <citation type="submission" date="2025-09" db="UniProtKB">
        <authorList>
            <consortium name="Ensembl"/>
        </authorList>
    </citation>
    <scope>IDENTIFICATION</scope>
</reference>
<dbReference type="GO" id="GO:0005737">
    <property type="term" value="C:cytoplasm"/>
    <property type="evidence" value="ECO:0007669"/>
    <property type="project" value="TreeGrafter"/>
</dbReference>
<keyword evidence="5 6" id="KW-0067">ATP-binding</keyword>
<evidence type="ECO:0000256" key="8">
    <source>
        <dbReference type="SAM" id="MobiDB-lite"/>
    </source>
</evidence>
<dbReference type="InterPro" id="IPR017441">
    <property type="entry name" value="Protein_kinase_ATP_BS"/>
</dbReference>
<evidence type="ECO:0000256" key="5">
    <source>
        <dbReference type="ARBA" id="ARBA00022840"/>
    </source>
</evidence>
<dbReference type="Pfam" id="PF00069">
    <property type="entry name" value="Pkinase"/>
    <property type="match status" value="1"/>
</dbReference>
<proteinExistence type="inferred from homology"/>
<dbReference type="AlphaFoldDB" id="A0A3P8VSI1"/>
<feature type="region of interest" description="Disordered" evidence="8">
    <location>
        <begin position="328"/>
        <end position="407"/>
    </location>
</feature>
<organism evidence="10 11">
    <name type="scientific">Cynoglossus semilaevis</name>
    <name type="common">Tongue sole</name>
    <dbReference type="NCBI Taxonomy" id="244447"/>
    <lineage>
        <taxon>Eukaryota</taxon>
        <taxon>Metazoa</taxon>
        <taxon>Chordata</taxon>
        <taxon>Craniata</taxon>
        <taxon>Vertebrata</taxon>
        <taxon>Euteleostomi</taxon>
        <taxon>Actinopterygii</taxon>
        <taxon>Neopterygii</taxon>
        <taxon>Teleostei</taxon>
        <taxon>Neoteleostei</taxon>
        <taxon>Acanthomorphata</taxon>
        <taxon>Carangaria</taxon>
        <taxon>Pleuronectiformes</taxon>
        <taxon>Pleuronectoidei</taxon>
        <taxon>Cynoglossidae</taxon>
        <taxon>Cynoglossinae</taxon>
        <taxon>Cynoglossus</taxon>
    </lineage>
</organism>
<feature type="compositionally biased region" description="Basic and acidic residues" evidence="8">
    <location>
        <begin position="365"/>
        <end position="381"/>
    </location>
</feature>
<dbReference type="Gene3D" id="3.30.200.20">
    <property type="entry name" value="Phosphorylase Kinase, domain 1"/>
    <property type="match status" value="1"/>
</dbReference>
<keyword evidence="11" id="KW-1185">Reference proteome</keyword>
<accession>A0A3P8VSI1</accession>
<sequence>MIIEKKSSTPTSDRVLRYKWLFCESKYDLNMYVDDTTTKQNESSGYTVMGPLGQGTFGKVLQCLKQDTKETVAVKTLPKKFAWIGKREAEILKHLQQCGHDTDTIVKFNGYSTQNKEVLLEFELLDETISGFMSTVSRPLHLSEIQIISRQVLEALDILKNIGLAHVDIKPNNIMFLDRKLHPMKVKLIDFGLAIPVTEMIIGSKIQNPNYRAPEVMLGLHLCEAVDMWSLGCTMAYMYLRTDIYSRVACELRDTCVCMQNDPENCERFSSLDQIVLTRPHTVEFEDTQAFLSLLKQMLQIDPEKRITPNEALTHPFITMKQFPSDFALDQNEPSTSSAVQNCQQDNRNSKGELPSGDKNTSVAHDSDKSDGSSDRQRRLTLEAGLESDTSEETLLASAGQGSDVDNAYASMDEETLAEERSKRCIKRIHRLFSRLFK</sequence>
<keyword evidence="2" id="KW-0808">Transferase</keyword>
<evidence type="ECO:0000256" key="3">
    <source>
        <dbReference type="ARBA" id="ARBA00022741"/>
    </source>
</evidence>
<feature type="domain" description="Protein kinase" evidence="9">
    <location>
        <begin position="46"/>
        <end position="318"/>
    </location>
</feature>
<keyword evidence="1 7" id="KW-0723">Serine/threonine-protein kinase</keyword>
<dbReference type="PANTHER" id="PTHR24058">
    <property type="entry name" value="DUAL SPECIFICITY PROTEIN KINASE"/>
    <property type="match status" value="1"/>
</dbReference>
<dbReference type="GO" id="GO:0004713">
    <property type="term" value="F:protein tyrosine kinase activity"/>
    <property type="evidence" value="ECO:0007669"/>
    <property type="project" value="TreeGrafter"/>
</dbReference>
<evidence type="ECO:0000259" key="9">
    <source>
        <dbReference type="PROSITE" id="PS50011"/>
    </source>
</evidence>
<reference evidence="10" key="2">
    <citation type="submission" date="2025-08" db="UniProtKB">
        <authorList>
            <consortium name="Ensembl"/>
        </authorList>
    </citation>
    <scope>IDENTIFICATION</scope>
</reference>
<dbReference type="SUPFAM" id="SSF56112">
    <property type="entry name" value="Protein kinase-like (PK-like)"/>
    <property type="match status" value="1"/>
</dbReference>
<dbReference type="InterPro" id="IPR000719">
    <property type="entry name" value="Prot_kinase_dom"/>
</dbReference>
<name>A0A3P8VSI1_CYNSE</name>
<feature type="compositionally biased region" description="Polar residues" evidence="8">
    <location>
        <begin position="332"/>
        <end position="347"/>
    </location>
</feature>
<dbReference type="Proteomes" id="UP000265120">
    <property type="component" value="Chromosome 18"/>
</dbReference>
<dbReference type="PANTHER" id="PTHR24058:SF53">
    <property type="entry name" value="HOMEODOMAIN-INTERACTING PROTEIN KINASE 2"/>
    <property type="match status" value="1"/>
</dbReference>
<dbReference type="PROSITE" id="PS00107">
    <property type="entry name" value="PROTEIN_KINASE_ATP"/>
    <property type="match status" value="1"/>
</dbReference>
<evidence type="ECO:0000313" key="10">
    <source>
        <dbReference type="Ensembl" id="ENSCSEP00000018168.1"/>
    </source>
</evidence>
<evidence type="ECO:0000256" key="7">
    <source>
        <dbReference type="RuleBase" id="RU000304"/>
    </source>
</evidence>
<dbReference type="GO" id="GO:0004674">
    <property type="term" value="F:protein serine/threonine kinase activity"/>
    <property type="evidence" value="ECO:0007669"/>
    <property type="project" value="UniProtKB-KW"/>
</dbReference>
<reference evidence="10 11" key="1">
    <citation type="journal article" date="2014" name="Nat. Genet.">
        <title>Whole-genome sequence of a flatfish provides insights into ZW sex chromosome evolution and adaptation to a benthic lifestyle.</title>
        <authorList>
            <person name="Chen S."/>
            <person name="Zhang G."/>
            <person name="Shao C."/>
            <person name="Huang Q."/>
            <person name="Liu G."/>
            <person name="Zhang P."/>
            <person name="Song W."/>
            <person name="An N."/>
            <person name="Chalopin D."/>
            <person name="Volff J.N."/>
            <person name="Hong Y."/>
            <person name="Li Q."/>
            <person name="Sha Z."/>
            <person name="Zhou H."/>
            <person name="Xie M."/>
            <person name="Yu Q."/>
            <person name="Liu Y."/>
            <person name="Xiang H."/>
            <person name="Wang N."/>
            <person name="Wu K."/>
            <person name="Yang C."/>
            <person name="Zhou Q."/>
            <person name="Liao X."/>
            <person name="Yang L."/>
            <person name="Hu Q."/>
            <person name="Zhang J."/>
            <person name="Meng L."/>
            <person name="Jin L."/>
            <person name="Tian Y."/>
            <person name="Lian J."/>
            <person name="Yang J."/>
            <person name="Miao G."/>
            <person name="Liu S."/>
            <person name="Liang Z."/>
            <person name="Yan F."/>
            <person name="Li Y."/>
            <person name="Sun B."/>
            <person name="Zhang H."/>
            <person name="Zhang J."/>
            <person name="Zhu Y."/>
            <person name="Du M."/>
            <person name="Zhao Y."/>
            <person name="Schartl M."/>
            <person name="Tang Q."/>
            <person name="Wang J."/>
        </authorList>
    </citation>
    <scope>NUCLEOTIDE SEQUENCE</scope>
</reference>
<feature type="binding site" evidence="6">
    <location>
        <position position="80"/>
    </location>
    <ligand>
        <name>ATP</name>
        <dbReference type="ChEBI" id="CHEBI:30616"/>
    </ligand>
</feature>
<dbReference type="InterPro" id="IPR008271">
    <property type="entry name" value="Ser/Thr_kinase_AS"/>
</dbReference>
<comment type="similarity">
    <text evidence="7">Belongs to the protein kinase superfamily.</text>
</comment>
<dbReference type="InterPro" id="IPR050494">
    <property type="entry name" value="Ser_Thr_dual-spec_kinase"/>
</dbReference>
<dbReference type="GeneTree" id="ENSGT00940000157742"/>
<dbReference type="Ensembl" id="ENSCSET00000018393.1">
    <property type="protein sequence ID" value="ENSCSEP00000018168.1"/>
    <property type="gene ID" value="ENSCSEG00000011513.1"/>
</dbReference>
<keyword evidence="3 6" id="KW-0547">Nucleotide-binding</keyword>
<dbReference type="SMART" id="SM00220">
    <property type="entry name" value="S_TKc"/>
    <property type="match status" value="1"/>
</dbReference>
<dbReference type="PROSITE" id="PS00108">
    <property type="entry name" value="PROTEIN_KINASE_ST"/>
    <property type="match status" value="1"/>
</dbReference>
<dbReference type="GO" id="GO:0005524">
    <property type="term" value="F:ATP binding"/>
    <property type="evidence" value="ECO:0007669"/>
    <property type="project" value="UniProtKB-UniRule"/>
</dbReference>